<name>A0A481Z9U6_9VIRU</name>
<dbReference type="EMBL" id="MK500568">
    <property type="protein sequence ID" value="QBK92132.1"/>
    <property type="molecule type" value="Genomic_DNA"/>
</dbReference>
<gene>
    <name evidence="1" type="ORF">LCPAC304_04790</name>
</gene>
<evidence type="ECO:0008006" key="2">
    <source>
        <dbReference type="Google" id="ProtNLM"/>
    </source>
</evidence>
<accession>A0A481Z9U6</accession>
<sequence length="190" mass="21759">MIVPIKMDLTDMDAEMLGEILEHMSYAEILDWCRLHPRFRTLCRDQTTFVGQLLKRKAKEEIVARVWYVLTDPVNGKLVFQLQFPQKHLSIYIYLEQNTLHELIEAIDTGVEFEEVDLGDTLASTSLSEPGFVYVESGGHIMQIGIPADLLNNALKAGLRLERLGEEWQQEFGYAVVSVGGETRFIDDRR</sequence>
<organism evidence="1">
    <name type="scientific">Pithovirus LCPAC304</name>
    <dbReference type="NCBI Taxonomy" id="2506594"/>
    <lineage>
        <taxon>Viruses</taxon>
        <taxon>Pithoviruses</taxon>
    </lineage>
</organism>
<reference evidence="1" key="1">
    <citation type="journal article" date="2019" name="MBio">
        <title>Virus Genomes from Deep Sea Sediments Expand the Ocean Megavirome and Support Independent Origins of Viral Gigantism.</title>
        <authorList>
            <person name="Backstrom D."/>
            <person name="Yutin N."/>
            <person name="Jorgensen S.L."/>
            <person name="Dharamshi J."/>
            <person name="Homa F."/>
            <person name="Zaremba-Niedwiedzka K."/>
            <person name="Spang A."/>
            <person name="Wolf Y.I."/>
            <person name="Koonin E.V."/>
            <person name="Ettema T.J."/>
        </authorList>
    </citation>
    <scope>NUCLEOTIDE SEQUENCE</scope>
</reference>
<protein>
    <recommendedName>
        <fullName evidence="2">F-box domain-containing protein</fullName>
    </recommendedName>
</protein>
<proteinExistence type="predicted"/>
<evidence type="ECO:0000313" key="1">
    <source>
        <dbReference type="EMBL" id="QBK92132.1"/>
    </source>
</evidence>